<protein>
    <submittedName>
        <fullName evidence="2">DKNYY domain-containing protein</fullName>
    </submittedName>
</protein>
<comment type="caution">
    <text evidence="2">The sequence shown here is derived from an EMBL/GenBank/DDBJ whole genome shotgun (WGS) entry which is preliminary data.</text>
</comment>
<evidence type="ECO:0000313" key="3">
    <source>
        <dbReference type="Proteomes" id="UP001062738"/>
    </source>
</evidence>
<evidence type="ECO:0000313" key="2">
    <source>
        <dbReference type="EMBL" id="MCY7007780.1"/>
    </source>
</evidence>
<dbReference type="Pfam" id="PF13644">
    <property type="entry name" value="DKNYY"/>
    <property type="match status" value="1"/>
</dbReference>
<reference evidence="2" key="1">
    <citation type="submission" date="2022-09" db="EMBL/GenBank/DDBJ databases">
        <authorList>
            <person name="Zoaiter M."/>
        </authorList>
    </citation>
    <scope>NUCLEOTIDE SEQUENCE</scope>
    <source>
        <strain evidence="2">DSM 19848</strain>
    </source>
</reference>
<feature type="transmembrane region" description="Helical" evidence="1">
    <location>
        <begin position="40"/>
        <end position="62"/>
    </location>
</feature>
<feature type="transmembrane region" description="Helical" evidence="1">
    <location>
        <begin position="491"/>
        <end position="510"/>
    </location>
</feature>
<name>A0ABT4DGQ5_FUSSI</name>
<sequence>MVFIDYIKNLKKIKRINIMKLSDLDNDFNFKKKKALNFSFIAKIISIIFIIFVLFLLISLFLSMGKGNSYEIETNGEKYKKSEFIKYQGKIYVSIPSGGLYVLENVDINTFKTLDTNYYKGVVGVDKNNVYFGNIIIPDLDPNKIYSVGNDYYSDGTNTYFCSPNSTINKDLSSFMEVMQTIMYSFSSDKKPQSYIYPYKKIETDKKLRAVEGFQFFATDGEKVYYEGEVLENADLNTLKNIDGYDEYFADKSNIYYKSKLLPIKNTGKLKIVSSQQGDKFLYDEENGYVFIENYSFDKEKAPYKVIGVDGGHLYNLIFVGKDGVYFYDNQEKKQKRIGDNIFIGNIEEINSNIFSDDENIYYLNAYEVWRHSRNAGTILDTRNTAIYYLDKKISWEKVADIQDGRIGAIWKKGNKYYYFDNLGIFQLINDTIYEISDKETIDYLLSDDIKNVVNTIGKLIENKKLIAINGEEKLTATVKYNSSFTFIIKYGRIILFSVIFIVAILSKLFKKYKEIKENRETKDNNYKW</sequence>
<dbReference type="InterPro" id="IPR027375">
    <property type="entry name" value="DKNYY"/>
</dbReference>
<dbReference type="EMBL" id="JAOXXL010000007">
    <property type="protein sequence ID" value="MCY7007780.1"/>
    <property type="molecule type" value="Genomic_DNA"/>
</dbReference>
<dbReference type="Proteomes" id="UP001062738">
    <property type="component" value="Unassembled WGS sequence"/>
</dbReference>
<organism evidence="2 3">
    <name type="scientific">Fusobacterium simiae</name>
    <dbReference type="NCBI Taxonomy" id="855"/>
    <lineage>
        <taxon>Bacteria</taxon>
        <taxon>Fusobacteriati</taxon>
        <taxon>Fusobacteriota</taxon>
        <taxon>Fusobacteriia</taxon>
        <taxon>Fusobacteriales</taxon>
        <taxon>Fusobacteriaceae</taxon>
        <taxon>Fusobacterium</taxon>
    </lineage>
</organism>
<evidence type="ECO:0000256" key="1">
    <source>
        <dbReference type="SAM" id="Phobius"/>
    </source>
</evidence>
<keyword evidence="1" id="KW-1133">Transmembrane helix</keyword>
<keyword evidence="1" id="KW-0472">Membrane</keyword>
<gene>
    <name evidence="2" type="ORF">OCK72_03815</name>
</gene>
<keyword evidence="1" id="KW-0812">Transmembrane</keyword>
<accession>A0ABT4DGQ5</accession>
<keyword evidence="3" id="KW-1185">Reference proteome</keyword>
<proteinExistence type="predicted"/>